<dbReference type="EMBL" id="JXCQ01000046">
    <property type="protein sequence ID" value="KIR20481.1"/>
    <property type="molecule type" value="Genomic_DNA"/>
</dbReference>
<dbReference type="PATRIC" id="fig|294.125.peg.4215"/>
<sequence>MARPKFNWDTYAAKAKFDEVRDLCASHGRLPTMYNPDRTLVYLSSQDLAVAVDDQEELQALLAEVKRSFFDTLGDQNHSYKKLYELETDYDLLSNLLSNLDSPPDHYGTRLPNQILDK</sequence>
<dbReference type="AlphaFoldDB" id="A0A0D0TA42"/>
<evidence type="ECO:0000313" key="1">
    <source>
        <dbReference type="EMBL" id="KIR20481.1"/>
    </source>
</evidence>
<organism evidence="1 2">
    <name type="scientific">Pseudomonas fluorescens</name>
    <dbReference type="NCBI Taxonomy" id="294"/>
    <lineage>
        <taxon>Bacteria</taxon>
        <taxon>Pseudomonadati</taxon>
        <taxon>Pseudomonadota</taxon>
        <taxon>Gammaproteobacteria</taxon>
        <taxon>Pseudomonadales</taxon>
        <taxon>Pseudomonadaceae</taxon>
        <taxon>Pseudomonas</taxon>
    </lineage>
</organism>
<dbReference type="Proteomes" id="UP000032210">
    <property type="component" value="Unassembled WGS sequence"/>
</dbReference>
<gene>
    <name evidence="1" type="ORF">PFLU3_41170</name>
</gene>
<evidence type="ECO:0000313" key="2">
    <source>
        <dbReference type="Proteomes" id="UP000032210"/>
    </source>
</evidence>
<comment type="caution">
    <text evidence="1">The sequence shown here is derived from an EMBL/GenBank/DDBJ whole genome shotgun (WGS) entry which is preliminary data.</text>
</comment>
<reference evidence="1 2" key="1">
    <citation type="submission" date="2015-01" db="EMBL/GenBank/DDBJ databases">
        <title>Genome sequence of the beneficial rhizobacterium Pseudomonas fluorescens 2-79.</title>
        <authorList>
            <person name="Thuermer A."/>
            <person name="Daniel R."/>
        </authorList>
    </citation>
    <scope>NUCLEOTIDE SEQUENCE [LARGE SCALE GENOMIC DNA]</scope>
    <source>
        <strain evidence="1 2">2-79</strain>
    </source>
</reference>
<name>A0A0D0TA42_PSEFL</name>
<dbReference type="RefSeq" id="WP_043050364.1">
    <property type="nucleotide sequence ID" value="NZ_JXCQ01000046.1"/>
</dbReference>
<accession>A0A0D0TA42</accession>
<proteinExistence type="predicted"/>
<protein>
    <submittedName>
        <fullName evidence="1">Uncharacterized protein</fullName>
    </submittedName>
</protein>